<accession>A0A1L3FB31</accession>
<evidence type="ECO:0000313" key="2">
    <source>
        <dbReference type="Proteomes" id="UP000181962"/>
    </source>
</evidence>
<reference evidence="1 2" key="1">
    <citation type="submission" date="2016-11" db="EMBL/GenBank/DDBJ databases">
        <title>Complete Genome Sequence of Bradyrhizobium sp. strain J5, an isolated from soybean nodule in Hokkaido.</title>
        <authorList>
            <person name="Kanehara K."/>
        </authorList>
    </citation>
    <scope>NUCLEOTIDE SEQUENCE [LARGE SCALE GENOMIC DNA]</scope>
    <source>
        <strain evidence="1 2">J5</strain>
    </source>
</reference>
<dbReference type="AlphaFoldDB" id="A0A1L3FB31"/>
<evidence type="ECO:0008006" key="3">
    <source>
        <dbReference type="Google" id="ProtNLM"/>
    </source>
</evidence>
<evidence type="ECO:0000313" key="1">
    <source>
        <dbReference type="EMBL" id="APG10452.1"/>
    </source>
</evidence>
<dbReference type="EMBL" id="CP017637">
    <property type="protein sequence ID" value="APG10452.1"/>
    <property type="molecule type" value="Genomic_DNA"/>
</dbReference>
<dbReference type="RefSeq" id="WP_155795057.1">
    <property type="nucleotide sequence ID" value="NZ_CP017637.1"/>
</dbReference>
<name>A0A1L3FB31_BRAJP</name>
<protein>
    <recommendedName>
        <fullName evidence="3">Nucleotidyl transferase AbiEii/AbiGii toxin family protein</fullName>
    </recommendedName>
</protein>
<sequence length="140" mass="15502">MPKVYNNASAESVLSRLVNASRSMEVSHQAAATRYVFERFLVRLGECEVWNKRLVLKGAMALIGVTQDHQRTTTDIDVWAIDKLTREEAIEAFKAIASVTPSDADPVTFNLDTLKVESITPRLTSRVTRSPVRPASVISA</sequence>
<dbReference type="OrthoDB" id="9808443at2"/>
<gene>
    <name evidence="1" type="ORF">BKD09_19155</name>
</gene>
<proteinExistence type="predicted"/>
<organism evidence="1 2">
    <name type="scientific">Bradyrhizobium japonicum</name>
    <dbReference type="NCBI Taxonomy" id="375"/>
    <lineage>
        <taxon>Bacteria</taxon>
        <taxon>Pseudomonadati</taxon>
        <taxon>Pseudomonadota</taxon>
        <taxon>Alphaproteobacteria</taxon>
        <taxon>Hyphomicrobiales</taxon>
        <taxon>Nitrobacteraceae</taxon>
        <taxon>Bradyrhizobium</taxon>
    </lineage>
</organism>
<dbReference type="Proteomes" id="UP000181962">
    <property type="component" value="Chromosome"/>
</dbReference>